<evidence type="ECO:0000313" key="6">
    <source>
        <dbReference type="EMBL" id="KAJ7193143.1"/>
    </source>
</evidence>
<dbReference type="Pfam" id="PF01382">
    <property type="entry name" value="Avidin"/>
    <property type="match status" value="1"/>
</dbReference>
<reference evidence="6" key="1">
    <citation type="submission" date="2023-03" db="EMBL/GenBank/DDBJ databases">
        <title>Massive genome expansion in bonnet fungi (Mycena s.s.) driven by repeated elements and novel gene families across ecological guilds.</title>
        <authorList>
            <consortium name="Lawrence Berkeley National Laboratory"/>
            <person name="Harder C.B."/>
            <person name="Miyauchi S."/>
            <person name="Viragh M."/>
            <person name="Kuo A."/>
            <person name="Thoen E."/>
            <person name="Andreopoulos B."/>
            <person name="Lu D."/>
            <person name="Skrede I."/>
            <person name="Drula E."/>
            <person name="Henrissat B."/>
            <person name="Morin E."/>
            <person name="Kohler A."/>
            <person name="Barry K."/>
            <person name="LaButti K."/>
            <person name="Morin E."/>
            <person name="Salamov A."/>
            <person name="Lipzen A."/>
            <person name="Mereny Z."/>
            <person name="Hegedus B."/>
            <person name="Baldrian P."/>
            <person name="Stursova M."/>
            <person name="Weitz H."/>
            <person name="Taylor A."/>
            <person name="Grigoriev I.V."/>
            <person name="Nagy L.G."/>
            <person name="Martin F."/>
            <person name="Kauserud H."/>
        </authorList>
    </citation>
    <scope>NUCLEOTIDE SEQUENCE</scope>
    <source>
        <strain evidence="6">9144</strain>
    </source>
</reference>
<evidence type="ECO:0000256" key="5">
    <source>
        <dbReference type="ARBA" id="ARBA00023267"/>
    </source>
</evidence>
<proteinExistence type="inferred from homology"/>
<keyword evidence="4" id="KW-0732">Signal</keyword>
<comment type="similarity">
    <text evidence="2">Belongs to the avidin/streptavidin family.</text>
</comment>
<accession>A0AAD6UT97</accession>
<sequence length="97" mass="10575">MSKQVDWIKLSGDWYNQLGSKMTLIADESGGLRGKYNSAVGNAEGFYILTGRFDLCAPSDSGVSIGWAVTFRNPKLNAHSTATWSGQYSNTSTVMMK</sequence>
<dbReference type="AlphaFoldDB" id="A0AAD6UT97"/>
<evidence type="ECO:0000256" key="4">
    <source>
        <dbReference type="ARBA" id="ARBA00022729"/>
    </source>
</evidence>
<dbReference type="InterPro" id="IPR005468">
    <property type="entry name" value="Avidin/str"/>
</dbReference>
<evidence type="ECO:0000256" key="1">
    <source>
        <dbReference type="ARBA" id="ARBA00004613"/>
    </source>
</evidence>
<dbReference type="EMBL" id="JARJCW010000111">
    <property type="protein sequence ID" value="KAJ7193143.1"/>
    <property type="molecule type" value="Genomic_DNA"/>
</dbReference>
<keyword evidence="7" id="KW-1185">Reference proteome</keyword>
<keyword evidence="3" id="KW-0964">Secreted</keyword>
<dbReference type="PROSITE" id="PS51326">
    <property type="entry name" value="AVIDIN_2"/>
    <property type="match status" value="1"/>
</dbReference>
<keyword evidence="5" id="KW-0092">Biotin</keyword>
<evidence type="ECO:0000256" key="3">
    <source>
        <dbReference type="ARBA" id="ARBA00022525"/>
    </source>
</evidence>
<dbReference type="InterPro" id="IPR005469">
    <property type="entry name" value="Avidin"/>
</dbReference>
<comment type="subcellular location">
    <subcellularLocation>
        <location evidence="1">Secreted</location>
    </subcellularLocation>
</comment>
<dbReference type="GO" id="GO:0009374">
    <property type="term" value="F:biotin binding"/>
    <property type="evidence" value="ECO:0007669"/>
    <property type="project" value="InterPro"/>
</dbReference>
<dbReference type="Proteomes" id="UP001219525">
    <property type="component" value="Unassembled WGS sequence"/>
</dbReference>
<dbReference type="SUPFAM" id="SSF50876">
    <property type="entry name" value="Avidin/streptavidin"/>
    <property type="match status" value="1"/>
</dbReference>
<dbReference type="PANTHER" id="PTHR34399">
    <property type="entry name" value="AVIDIN-RELATED"/>
    <property type="match status" value="1"/>
</dbReference>
<comment type="caution">
    <text evidence="6">The sequence shown here is derived from an EMBL/GenBank/DDBJ whole genome shotgun (WGS) entry which is preliminary data.</text>
</comment>
<gene>
    <name evidence="6" type="ORF">GGX14DRAFT_24117</name>
</gene>
<dbReference type="InterPro" id="IPR051764">
    <property type="entry name" value="Avidin/Streptavidin-rel"/>
</dbReference>
<dbReference type="InterPro" id="IPR036896">
    <property type="entry name" value="Avidin-like_sf"/>
</dbReference>
<dbReference type="PRINTS" id="PR00709">
    <property type="entry name" value="AVIDIN"/>
</dbReference>
<dbReference type="GO" id="GO:0005576">
    <property type="term" value="C:extracellular region"/>
    <property type="evidence" value="ECO:0007669"/>
    <property type="project" value="UniProtKB-SubCell"/>
</dbReference>
<organism evidence="6 7">
    <name type="scientific">Mycena pura</name>
    <dbReference type="NCBI Taxonomy" id="153505"/>
    <lineage>
        <taxon>Eukaryota</taxon>
        <taxon>Fungi</taxon>
        <taxon>Dikarya</taxon>
        <taxon>Basidiomycota</taxon>
        <taxon>Agaricomycotina</taxon>
        <taxon>Agaricomycetes</taxon>
        <taxon>Agaricomycetidae</taxon>
        <taxon>Agaricales</taxon>
        <taxon>Marasmiineae</taxon>
        <taxon>Mycenaceae</taxon>
        <taxon>Mycena</taxon>
    </lineage>
</organism>
<dbReference type="PANTHER" id="PTHR34399:SF6">
    <property type="entry name" value="AVIDIN-LIKE"/>
    <property type="match status" value="1"/>
</dbReference>
<evidence type="ECO:0000313" key="7">
    <source>
        <dbReference type="Proteomes" id="UP001219525"/>
    </source>
</evidence>
<protein>
    <submittedName>
        <fullName evidence="6">Avidin/streptavidin</fullName>
    </submittedName>
</protein>
<evidence type="ECO:0000256" key="2">
    <source>
        <dbReference type="ARBA" id="ARBA00006297"/>
    </source>
</evidence>
<dbReference type="Gene3D" id="2.40.128.30">
    <property type="entry name" value="Avidin-like"/>
    <property type="match status" value="1"/>
</dbReference>
<name>A0AAD6UT97_9AGAR</name>